<reference evidence="1 2" key="1">
    <citation type="submission" date="2016-11" db="EMBL/GenBank/DDBJ databases">
        <title>Draft Genome Sequences of Nine Cyanobacterial Strains from Diverse Habitats.</title>
        <authorList>
            <person name="Zhu T."/>
            <person name="Hou S."/>
            <person name="Lu X."/>
            <person name="Hess W.R."/>
        </authorList>
    </citation>
    <scope>NUCLEOTIDE SEQUENCE [LARGE SCALE GENOMIC DNA]</scope>
    <source>
        <strain evidence="1 2">NIES-593</strain>
    </source>
</reference>
<sequence length="115" mass="13339">MARYTCSYRFKVDLEKLQPLMIETLQACHFEVIYQAVDYIMAREFLGQISFSKLVTVEVLIDSTTAIDDEVQVNLVVKNDELPLQLNNRCRQLFVLIQQAIADNPQWKLIENVTS</sequence>
<gene>
    <name evidence="1" type="ORF">NIES593_09190</name>
</gene>
<dbReference type="EMBL" id="MRCB01000008">
    <property type="protein sequence ID" value="OKH23819.1"/>
    <property type="molecule type" value="Genomic_DNA"/>
</dbReference>
<proteinExistence type="predicted"/>
<dbReference type="RefSeq" id="WP_073599291.1">
    <property type="nucleotide sequence ID" value="NZ_MRCB01000008.1"/>
</dbReference>
<protein>
    <submittedName>
        <fullName evidence="1">Uncharacterized protein</fullName>
    </submittedName>
</protein>
<name>A0A1U7HJS5_9CYAN</name>
<keyword evidence="2" id="KW-1185">Reference proteome</keyword>
<dbReference type="Proteomes" id="UP000186868">
    <property type="component" value="Unassembled WGS sequence"/>
</dbReference>
<dbReference type="OrthoDB" id="531045at2"/>
<comment type="caution">
    <text evidence="1">The sequence shown here is derived from an EMBL/GenBank/DDBJ whole genome shotgun (WGS) entry which is preliminary data.</text>
</comment>
<accession>A0A1U7HJS5</accession>
<dbReference type="AlphaFoldDB" id="A0A1U7HJS5"/>
<organism evidence="1 2">
    <name type="scientific">Hydrococcus rivularis NIES-593</name>
    <dbReference type="NCBI Taxonomy" id="1921803"/>
    <lineage>
        <taxon>Bacteria</taxon>
        <taxon>Bacillati</taxon>
        <taxon>Cyanobacteriota</taxon>
        <taxon>Cyanophyceae</taxon>
        <taxon>Pleurocapsales</taxon>
        <taxon>Hydrococcaceae</taxon>
        <taxon>Hydrococcus</taxon>
    </lineage>
</organism>
<evidence type="ECO:0000313" key="1">
    <source>
        <dbReference type="EMBL" id="OKH23819.1"/>
    </source>
</evidence>
<evidence type="ECO:0000313" key="2">
    <source>
        <dbReference type="Proteomes" id="UP000186868"/>
    </source>
</evidence>
<dbReference type="STRING" id="1921803.NIES593_09190"/>